<dbReference type="OrthoDB" id="674746at2"/>
<reference evidence="3" key="1">
    <citation type="submission" date="2015-01" db="EMBL/GenBank/DDBJ databases">
        <title>Flavisolibacter sp./LCS9/ whole genome sequencing.</title>
        <authorList>
            <person name="Kim M.K."/>
            <person name="Srinivasan S."/>
            <person name="Lee J.-J."/>
        </authorList>
    </citation>
    <scope>NUCLEOTIDE SEQUENCE [LARGE SCALE GENOMIC DNA]</scope>
    <source>
        <strain evidence="3">LCS9</strain>
    </source>
</reference>
<feature type="domain" description="MoxR-vWA-beta-propeller ternary system" evidence="1">
    <location>
        <begin position="14"/>
        <end position="238"/>
    </location>
</feature>
<sequence>MAIDTTGSISYYLSLAGEHAAYLGTIRHWENLKIAYEGNVVWVKDLSPVQVDSLEVKSIPFKELYYAQDGKLFLKGSLLPSRNLPSLLWTPIGRGLAVTLPAYNHNYFGLTGNVNIRLAPSEKETESLVLRVNINVLQNYIVTAPAIRLEGLQWTVLGATEALLLGAPLLPLQGQAFWRSGDFLLPAGFDLELYAVSDDLSQLLNPEGDSWILWQEDGRYSKLDKQAFTPLSISSFRLTMERRTV</sequence>
<gene>
    <name evidence="2" type="ORF">SY85_01920</name>
</gene>
<protein>
    <recommendedName>
        <fullName evidence="1">MoxR-vWA-beta-propeller ternary system domain-containing protein</fullName>
    </recommendedName>
</protein>
<dbReference type="Pfam" id="PF19918">
    <property type="entry name" value="bpX2"/>
    <property type="match status" value="1"/>
</dbReference>
<dbReference type="RefSeq" id="WP_066401531.1">
    <property type="nucleotide sequence ID" value="NZ_CP011390.1"/>
</dbReference>
<name>A0A172TQT6_9BACT</name>
<dbReference type="AlphaFoldDB" id="A0A172TQT6"/>
<dbReference type="Proteomes" id="UP000077177">
    <property type="component" value="Chromosome"/>
</dbReference>
<evidence type="ECO:0000259" key="1">
    <source>
        <dbReference type="Pfam" id="PF19918"/>
    </source>
</evidence>
<dbReference type="InterPro" id="IPR045552">
    <property type="entry name" value="bpX2"/>
</dbReference>
<evidence type="ECO:0000313" key="2">
    <source>
        <dbReference type="EMBL" id="ANE49439.1"/>
    </source>
</evidence>
<dbReference type="STRING" id="1492898.SY85_01920"/>
<dbReference type="EMBL" id="CP011390">
    <property type="protein sequence ID" value="ANE49439.1"/>
    <property type="molecule type" value="Genomic_DNA"/>
</dbReference>
<accession>A0A172TQT6</accession>
<proteinExistence type="predicted"/>
<keyword evidence="3" id="KW-1185">Reference proteome</keyword>
<reference evidence="2 3" key="2">
    <citation type="journal article" date="2016" name="Int. J. Syst. Evol. Microbiol.">
        <title>Flavisolibacter tropicus sp. nov., isolated from tropical soil.</title>
        <authorList>
            <person name="Lee J.J."/>
            <person name="Kang M.S."/>
            <person name="Kim G.S."/>
            <person name="Lee C.S."/>
            <person name="Lim S."/>
            <person name="Lee J."/>
            <person name="Roh S.H."/>
            <person name="Kang H."/>
            <person name="Ha J.M."/>
            <person name="Bae S."/>
            <person name="Jung H.Y."/>
            <person name="Kim M.K."/>
        </authorList>
    </citation>
    <scope>NUCLEOTIDE SEQUENCE [LARGE SCALE GENOMIC DNA]</scope>
    <source>
        <strain evidence="2 3">LCS9</strain>
    </source>
</reference>
<organism evidence="2 3">
    <name type="scientific">Flavisolibacter tropicus</name>
    <dbReference type="NCBI Taxonomy" id="1492898"/>
    <lineage>
        <taxon>Bacteria</taxon>
        <taxon>Pseudomonadati</taxon>
        <taxon>Bacteroidota</taxon>
        <taxon>Chitinophagia</taxon>
        <taxon>Chitinophagales</taxon>
        <taxon>Chitinophagaceae</taxon>
        <taxon>Flavisolibacter</taxon>
    </lineage>
</organism>
<evidence type="ECO:0000313" key="3">
    <source>
        <dbReference type="Proteomes" id="UP000077177"/>
    </source>
</evidence>
<dbReference type="KEGG" id="fla:SY85_01920"/>